<gene>
    <name evidence="2" type="ORF">ALC57_03956</name>
</gene>
<name>A0A151JLY0_9HYME</name>
<evidence type="ECO:0000256" key="1">
    <source>
        <dbReference type="SAM" id="Phobius"/>
    </source>
</evidence>
<feature type="transmembrane region" description="Helical" evidence="1">
    <location>
        <begin position="64"/>
        <end position="83"/>
    </location>
</feature>
<dbReference type="AlphaFoldDB" id="A0A151JLY0"/>
<keyword evidence="1" id="KW-0812">Transmembrane</keyword>
<keyword evidence="1" id="KW-0472">Membrane</keyword>
<feature type="transmembrane region" description="Helical" evidence="1">
    <location>
        <begin position="178"/>
        <end position="200"/>
    </location>
</feature>
<dbReference type="EMBL" id="KQ979002">
    <property type="protein sequence ID" value="KYN26676.1"/>
    <property type="molecule type" value="Genomic_DNA"/>
</dbReference>
<protein>
    <recommendedName>
        <fullName evidence="4">Gustatory receptor</fullName>
    </recommendedName>
</protein>
<proteinExistence type="predicted"/>
<keyword evidence="3" id="KW-1185">Reference proteome</keyword>
<evidence type="ECO:0008006" key="4">
    <source>
        <dbReference type="Google" id="ProtNLM"/>
    </source>
</evidence>
<evidence type="ECO:0000313" key="3">
    <source>
        <dbReference type="Proteomes" id="UP000078492"/>
    </source>
</evidence>
<feature type="transmembrane region" description="Helical" evidence="1">
    <location>
        <begin position="152"/>
        <end position="172"/>
    </location>
</feature>
<accession>A0A151JLY0</accession>
<feature type="transmembrane region" description="Helical" evidence="1">
    <location>
        <begin position="7"/>
        <end position="26"/>
    </location>
</feature>
<feature type="transmembrane region" description="Helical" evidence="1">
    <location>
        <begin position="32"/>
        <end position="52"/>
    </location>
</feature>
<keyword evidence="1" id="KW-1133">Transmembrane helix</keyword>
<feature type="transmembrane region" description="Helical" evidence="1">
    <location>
        <begin position="118"/>
        <end position="140"/>
    </location>
</feature>
<sequence>TMTLERAMAPLMTIGGFCNLAIFEYPLGQPRTYISCLYGLAKWSLLIYFCYYPDYIDRLQKRKTIYFIDMVVLLTVILILISICRFKELKMCLRELAIVDQTLESLGTPNEYQILRDWIIRIIIGWIVYSFSGLIYYIIVVWSSDKVTTYRILNVIYMCYPMIVIILSTLTSATILGLVLYICVHLICKSFLLTLCVQMFTERNT</sequence>
<reference evidence="2 3" key="1">
    <citation type="submission" date="2015-09" db="EMBL/GenBank/DDBJ databases">
        <title>Trachymyrmex cornetzi WGS genome.</title>
        <authorList>
            <person name="Nygaard S."/>
            <person name="Hu H."/>
            <person name="Boomsma J."/>
            <person name="Zhang G."/>
        </authorList>
    </citation>
    <scope>NUCLEOTIDE SEQUENCE [LARGE SCALE GENOMIC DNA]</scope>
    <source>
        <strain evidence="2">Tcor2-1</strain>
        <tissue evidence="2">Whole body</tissue>
    </source>
</reference>
<organism evidence="2 3">
    <name type="scientific">Trachymyrmex cornetzi</name>
    <dbReference type="NCBI Taxonomy" id="471704"/>
    <lineage>
        <taxon>Eukaryota</taxon>
        <taxon>Metazoa</taxon>
        <taxon>Ecdysozoa</taxon>
        <taxon>Arthropoda</taxon>
        <taxon>Hexapoda</taxon>
        <taxon>Insecta</taxon>
        <taxon>Pterygota</taxon>
        <taxon>Neoptera</taxon>
        <taxon>Endopterygota</taxon>
        <taxon>Hymenoptera</taxon>
        <taxon>Apocrita</taxon>
        <taxon>Aculeata</taxon>
        <taxon>Formicoidea</taxon>
        <taxon>Formicidae</taxon>
        <taxon>Myrmicinae</taxon>
        <taxon>Trachymyrmex</taxon>
    </lineage>
</organism>
<evidence type="ECO:0000313" key="2">
    <source>
        <dbReference type="EMBL" id="KYN26676.1"/>
    </source>
</evidence>
<feature type="non-terminal residue" evidence="2">
    <location>
        <position position="1"/>
    </location>
</feature>
<dbReference type="Proteomes" id="UP000078492">
    <property type="component" value="Unassembled WGS sequence"/>
</dbReference>